<reference evidence="2" key="1">
    <citation type="submission" date="2005-10" db="EMBL/GenBank/DDBJ databases">
        <authorList>
            <person name="Loftus B.J."/>
            <person name="Nene V.M."/>
            <person name="Hannick L.I."/>
            <person name="Bidwell S."/>
            <person name="Haas B."/>
            <person name="Amedeo P."/>
            <person name="Orvis J."/>
            <person name="Wortman J.R."/>
            <person name="White O.R."/>
            <person name="Salzberg S."/>
            <person name="Shumway M."/>
            <person name="Koo H."/>
            <person name="Zhao Y."/>
            <person name="Holmes M."/>
            <person name="Miller J."/>
            <person name="Schatz M."/>
            <person name="Pop M."/>
            <person name="Pai G."/>
            <person name="Utterback T."/>
            <person name="Rogers Y.-H."/>
            <person name="Kravitz S."/>
            <person name="Fraser C.M."/>
        </authorList>
    </citation>
    <scope>NUCLEOTIDE SEQUENCE</scope>
    <source>
        <strain evidence="2">Liverpool</strain>
    </source>
</reference>
<dbReference type="OMA" id="FKYSSIC"/>
<evidence type="ECO:0000313" key="3">
    <source>
        <dbReference type="Proteomes" id="UP000682892"/>
    </source>
</evidence>
<dbReference type="PaxDb" id="7159-AAEL010541-PA"/>
<proteinExistence type="predicted"/>
<protein>
    <submittedName>
        <fullName evidence="2">AAEL010541-PA</fullName>
    </submittedName>
</protein>
<dbReference type="eggNOG" id="KOG3688">
    <property type="taxonomic scope" value="Eukaryota"/>
</dbReference>
<sequence>MNLLFKYSSICKFNHSGSLLDEDQQGSLTIVRRTNSRKNTHILQQQQLQHQQELLESDPDQEGDYSQQQQQQTLSESELAFVNSQLSRELESMQPTAGSGSGSPPSSAVVQRSDTLTGDELENVDLATDNLPAVDTPDACDKAALRLRCLLRQLQRGEISAELLQKNLHYAARVLEAVFIDETK</sequence>
<feature type="region of interest" description="Disordered" evidence="1">
    <location>
        <begin position="52"/>
        <end position="113"/>
    </location>
</feature>
<gene>
    <name evidence="2" type="ORF">AaeL_AAEL010541</name>
</gene>
<dbReference type="EMBL" id="CH477670">
    <property type="protein sequence ID" value="EAT37481.1"/>
    <property type="molecule type" value="Genomic_DNA"/>
</dbReference>
<evidence type="ECO:0000256" key="1">
    <source>
        <dbReference type="SAM" id="MobiDB-lite"/>
    </source>
</evidence>
<dbReference type="Proteomes" id="UP000682892">
    <property type="component" value="Chromosome 1"/>
</dbReference>
<feature type="compositionally biased region" description="Polar residues" evidence="1">
    <location>
        <begin position="82"/>
        <end position="97"/>
    </location>
</feature>
<name>Q16SN8_AEDAE</name>
<dbReference type="AlphaFoldDB" id="Q16SN8"/>
<organism evidence="2 3">
    <name type="scientific">Aedes aegypti</name>
    <name type="common">Yellowfever mosquito</name>
    <name type="synonym">Culex aegypti</name>
    <dbReference type="NCBI Taxonomy" id="7159"/>
    <lineage>
        <taxon>Eukaryota</taxon>
        <taxon>Metazoa</taxon>
        <taxon>Ecdysozoa</taxon>
        <taxon>Arthropoda</taxon>
        <taxon>Hexapoda</taxon>
        <taxon>Insecta</taxon>
        <taxon>Pterygota</taxon>
        <taxon>Neoptera</taxon>
        <taxon>Endopterygota</taxon>
        <taxon>Diptera</taxon>
        <taxon>Nematocera</taxon>
        <taxon>Culicoidea</taxon>
        <taxon>Culicidae</taxon>
        <taxon>Culicinae</taxon>
        <taxon>Aedini</taxon>
        <taxon>Aedes</taxon>
        <taxon>Stegomyia</taxon>
    </lineage>
</organism>
<dbReference type="VEuPathDB" id="VectorBase:AAEL010541"/>
<reference evidence="2" key="2">
    <citation type="journal article" date="2007" name="Science">
        <title>Genome sequence of Aedes aegypti, a major arbovirus vector.</title>
        <authorList>
            <person name="Nene V."/>
            <person name="Wortman J.R."/>
            <person name="Lawson D."/>
            <person name="Haas B."/>
            <person name="Kodira C."/>
            <person name="Tu Z.J."/>
            <person name="Loftus B."/>
            <person name="Xi Z."/>
            <person name="Megy K."/>
            <person name="Grabherr M."/>
            <person name="Ren Q."/>
            <person name="Zdobnov E.M."/>
            <person name="Lobo N.F."/>
            <person name="Campbell K.S."/>
            <person name="Brown S.E."/>
            <person name="Bonaldo M.F."/>
            <person name="Zhu J."/>
            <person name="Sinkins S.P."/>
            <person name="Hogenkamp D.G."/>
            <person name="Amedeo P."/>
            <person name="Arensburger P."/>
            <person name="Atkinson P.W."/>
            <person name="Bidwell S."/>
            <person name="Biedler J."/>
            <person name="Birney E."/>
            <person name="Bruggner R.V."/>
            <person name="Costas J."/>
            <person name="Coy M.R."/>
            <person name="Crabtree J."/>
            <person name="Crawford M."/>
            <person name="Debruyn B."/>
            <person name="Decaprio D."/>
            <person name="Eiglmeier K."/>
            <person name="Eisenstadt E."/>
            <person name="El-Dorry H."/>
            <person name="Gelbart W.M."/>
            <person name="Gomes S.L."/>
            <person name="Hammond M."/>
            <person name="Hannick L.I."/>
            <person name="Hogan J.R."/>
            <person name="Holmes M.H."/>
            <person name="Jaffe D."/>
            <person name="Johnston J.S."/>
            <person name="Kennedy R.C."/>
            <person name="Koo H."/>
            <person name="Kravitz S."/>
            <person name="Kriventseva E.V."/>
            <person name="Kulp D."/>
            <person name="Labutti K."/>
            <person name="Lee E."/>
            <person name="Li S."/>
            <person name="Lovin D.D."/>
            <person name="Mao C."/>
            <person name="Mauceli E."/>
            <person name="Menck C.F."/>
            <person name="Miller J.R."/>
            <person name="Montgomery P."/>
            <person name="Mori A."/>
            <person name="Nascimento A.L."/>
            <person name="Naveira H.F."/>
            <person name="Nusbaum C."/>
            <person name="O'leary S."/>
            <person name="Orvis J."/>
            <person name="Pertea M."/>
            <person name="Quesneville H."/>
            <person name="Reidenbach K.R."/>
            <person name="Rogers Y.H."/>
            <person name="Roth C.W."/>
            <person name="Schneider J.R."/>
            <person name="Schatz M."/>
            <person name="Shumway M."/>
            <person name="Stanke M."/>
            <person name="Stinson E.O."/>
            <person name="Tubio J.M."/>
            <person name="Vanzee J.P."/>
            <person name="Verjovski-Almeida S."/>
            <person name="Werner D."/>
            <person name="White O."/>
            <person name="Wyder S."/>
            <person name="Zeng Q."/>
            <person name="Zhao Q."/>
            <person name="Zhao Y."/>
            <person name="Hill C.A."/>
            <person name="Raikhel A.S."/>
            <person name="Soares M.B."/>
            <person name="Knudson D.L."/>
            <person name="Lee N.H."/>
            <person name="Galagan J."/>
            <person name="Salzberg S.L."/>
            <person name="Paulsen I.T."/>
            <person name="Dimopoulos G."/>
            <person name="Collins F.H."/>
            <person name="Birren B."/>
            <person name="Fraser-Liggett C.M."/>
            <person name="Severson D.W."/>
        </authorList>
    </citation>
    <scope>NUCLEOTIDE SEQUENCE [LARGE SCALE GENOMIC DNA]</scope>
    <source>
        <strain evidence="2">Liverpool</strain>
    </source>
</reference>
<reference evidence="2" key="3">
    <citation type="submission" date="2012-09" db="EMBL/GenBank/DDBJ databases">
        <authorList>
            <consortium name="VectorBase"/>
        </authorList>
    </citation>
    <scope>NUCLEOTIDE SEQUENCE</scope>
    <source>
        <strain evidence="2">Liverpool</strain>
    </source>
</reference>
<dbReference type="PhylomeDB" id="Q16SN8"/>
<dbReference type="HOGENOM" id="CLU_126163_0_0_1"/>
<evidence type="ECO:0000313" key="2">
    <source>
        <dbReference type="EMBL" id="EAT37481.1"/>
    </source>
</evidence>
<dbReference type="STRING" id="7159.Q16SN8"/>
<accession>Q16SN8</accession>